<feature type="domain" description="Core-binding (CB)" evidence="7">
    <location>
        <begin position="98"/>
        <end position="182"/>
    </location>
</feature>
<dbReference type="GO" id="GO:0015074">
    <property type="term" value="P:DNA integration"/>
    <property type="evidence" value="ECO:0007669"/>
    <property type="project" value="UniProtKB-KW"/>
</dbReference>
<dbReference type="InterPro" id="IPR013762">
    <property type="entry name" value="Integrase-like_cat_sf"/>
</dbReference>
<evidence type="ECO:0000256" key="4">
    <source>
        <dbReference type="ARBA" id="ARBA00023172"/>
    </source>
</evidence>
<dbReference type="InterPro" id="IPR010998">
    <property type="entry name" value="Integrase_recombinase_N"/>
</dbReference>
<dbReference type="PANTHER" id="PTHR30629:SF2">
    <property type="entry name" value="PROPHAGE INTEGRASE INTS-RELATED"/>
    <property type="match status" value="1"/>
</dbReference>
<keyword evidence="4" id="KW-0233">DNA recombination</keyword>
<evidence type="ECO:0000256" key="5">
    <source>
        <dbReference type="PROSITE-ProRule" id="PRU01248"/>
    </source>
</evidence>
<sequence length="623" mass="70172">MPLTDTAIRLAKPTGRDYTLKDGGGLALFVGASGAKNWHFRFSWAGKQPRISLGTYPEISLKEARELRDQARALVAKGVDPRISRRQERKAALLAASNTFEAVFRSWRDFKALSLKAGRQSTLSQVDRIFKKDLLPTLGPQSIFEITRADLLEVLRKIERRGAHTTAEKCRTWFNQLFRYAMVEVELQSNPAADLDIVAMPKPRVKHNPFLRMEQLPAFLVKLRHYGGDLNTQLGLRLLLLTGVRTGELRSAVPEQFDLERSLWIVPPENVKQLQEQMRKKNKDCTEIPPYLVPLPRQAVAIVRELLRAKSPAQRYLLPHRSKPRERISENTLNAALKRMGYKDQLTGHGIRATISTALNELGYHKDWVEAQLSHADTNQIRASYNHAEYVEQRRAMMQDWADRLDQWEMQGLQADPQMAPSMQRKRRGGDGPLSPVPAVEPLPIRGGHMEIASAEVVEGEGDETERSPVLTLIARNDQRPQPVLTDIQRERALVLATFESPHNLPLPAFAKLVGKSRHQINRDIQARRLLSLSMGNRGQRIPDWQLDPVRQDFTRAVLARVGDLDSWMLYRALCEPVDALGGLSPLEAVVAGAAREAMHAVLGVLGLLGEPERAVTALRQVV</sequence>
<dbReference type="CDD" id="cd00801">
    <property type="entry name" value="INT_P4_C"/>
    <property type="match status" value="1"/>
</dbReference>
<gene>
    <name evidence="8" type="ORF">GPA21_17430</name>
</gene>
<dbReference type="Proteomes" id="UP000599523">
    <property type="component" value="Unassembled WGS sequence"/>
</dbReference>
<dbReference type="Pfam" id="PF22022">
    <property type="entry name" value="Phage_int_M"/>
    <property type="match status" value="1"/>
</dbReference>
<dbReference type="PROSITE" id="PS51900">
    <property type="entry name" value="CB"/>
    <property type="match status" value="1"/>
</dbReference>
<evidence type="ECO:0000313" key="8">
    <source>
        <dbReference type="EMBL" id="NMG04737.1"/>
    </source>
</evidence>
<name>A0A972F9M7_9RHOO</name>
<dbReference type="AlphaFoldDB" id="A0A972F9M7"/>
<dbReference type="InterPro" id="IPR044068">
    <property type="entry name" value="CB"/>
</dbReference>
<dbReference type="Gene3D" id="1.10.443.10">
    <property type="entry name" value="Intergrase catalytic core"/>
    <property type="match status" value="1"/>
</dbReference>
<dbReference type="Pfam" id="PF13356">
    <property type="entry name" value="Arm-DNA-bind_3"/>
    <property type="match status" value="1"/>
</dbReference>
<dbReference type="Pfam" id="PF00589">
    <property type="entry name" value="Phage_integrase"/>
    <property type="match status" value="1"/>
</dbReference>
<feature type="domain" description="Tyr recombinase" evidence="6">
    <location>
        <begin position="206"/>
        <end position="398"/>
    </location>
</feature>
<evidence type="ECO:0000256" key="3">
    <source>
        <dbReference type="ARBA" id="ARBA00023125"/>
    </source>
</evidence>
<protein>
    <submittedName>
        <fullName evidence="8">Tyrosine-type recombinase/integrase</fullName>
    </submittedName>
</protein>
<organism evidence="8 9">
    <name type="scientific">Azoarcus taiwanensis</name>
    <dbReference type="NCBI Taxonomy" id="666964"/>
    <lineage>
        <taxon>Bacteria</taxon>
        <taxon>Pseudomonadati</taxon>
        <taxon>Pseudomonadota</taxon>
        <taxon>Betaproteobacteria</taxon>
        <taxon>Rhodocyclales</taxon>
        <taxon>Zoogloeaceae</taxon>
        <taxon>Azoarcus</taxon>
    </lineage>
</organism>
<proteinExistence type="inferred from homology"/>
<evidence type="ECO:0000259" key="7">
    <source>
        <dbReference type="PROSITE" id="PS51900"/>
    </source>
</evidence>
<evidence type="ECO:0000256" key="2">
    <source>
        <dbReference type="ARBA" id="ARBA00022908"/>
    </source>
</evidence>
<dbReference type="Gene3D" id="1.10.150.130">
    <property type="match status" value="1"/>
</dbReference>
<evidence type="ECO:0000313" key="9">
    <source>
        <dbReference type="Proteomes" id="UP000599523"/>
    </source>
</evidence>
<keyword evidence="3 5" id="KW-0238">DNA-binding</keyword>
<evidence type="ECO:0000256" key="1">
    <source>
        <dbReference type="ARBA" id="ARBA00008857"/>
    </source>
</evidence>
<dbReference type="RefSeq" id="WP_168989378.1">
    <property type="nucleotide sequence ID" value="NZ_CAWPHM010000056.1"/>
</dbReference>
<dbReference type="Gene3D" id="3.30.160.390">
    <property type="entry name" value="Integrase, DNA-binding domain"/>
    <property type="match status" value="1"/>
</dbReference>
<reference evidence="8" key="1">
    <citation type="submission" date="2019-12" db="EMBL/GenBank/DDBJ databases">
        <title>Comparative genomics gives insights into the taxonomy of the Azoarcus-Aromatoleum group and reveals separate origins of nif in the plant-associated Azoarcus and non-plant-associated Aromatoleum sub-groups.</title>
        <authorList>
            <person name="Lafos M."/>
            <person name="Maluk M."/>
            <person name="Batista M."/>
            <person name="Junghare M."/>
            <person name="Carmona M."/>
            <person name="Faoro H."/>
            <person name="Cruz L.M."/>
            <person name="Battistoni F."/>
            <person name="De Souza E."/>
            <person name="Pedrosa F."/>
            <person name="Chen W.-M."/>
            <person name="Poole P.S."/>
            <person name="Dixon R.A."/>
            <person name="James E.K."/>
        </authorList>
    </citation>
    <scope>NUCLEOTIDE SEQUENCE</scope>
    <source>
        <strain evidence="8">NSC3</strain>
    </source>
</reference>
<dbReference type="PROSITE" id="PS51898">
    <property type="entry name" value="TYR_RECOMBINASE"/>
    <property type="match status" value="1"/>
</dbReference>
<dbReference type="InterPro" id="IPR050808">
    <property type="entry name" value="Phage_Integrase"/>
</dbReference>
<dbReference type="InterPro" id="IPR053876">
    <property type="entry name" value="Phage_int_M"/>
</dbReference>
<accession>A0A972F9M7</accession>
<comment type="similarity">
    <text evidence="1">Belongs to the 'phage' integrase family.</text>
</comment>
<dbReference type="EMBL" id="WTVM01000150">
    <property type="protein sequence ID" value="NMG04737.1"/>
    <property type="molecule type" value="Genomic_DNA"/>
</dbReference>
<dbReference type="InterPro" id="IPR002104">
    <property type="entry name" value="Integrase_catalytic"/>
</dbReference>
<keyword evidence="2" id="KW-0229">DNA integration</keyword>
<comment type="caution">
    <text evidence="8">The sequence shown here is derived from an EMBL/GenBank/DDBJ whole genome shotgun (WGS) entry which is preliminary data.</text>
</comment>
<keyword evidence="9" id="KW-1185">Reference proteome</keyword>
<dbReference type="GO" id="GO:0003677">
    <property type="term" value="F:DNA binding"/>
    <property type="evidence" value="ECO:0007669"/>
    <property type="project" value="UniProtKB-UniRule"/>
</dbReference>
<dbReference type="InterPro" id="IPR025166">
    <property type="entry name" value="Integrase_DNA_bind_dom"/>
</dbReference>
<evidence type="ECO:0000259" key="6">
    <source>
        <dbReference type="PROSITE" id="PS51898"/>
    </source>
</evidence>
<dbReference type="PANTHER" id="PTHR30629">
    <property type="entry name" value="PROPHAGE INTEGRASE"/>
    <property type="match status" value="1"/>
</dbReference>
<dbReference type="GO" id="GO:0006310">
    <property type="term" value="P:DNA recombination"/>
    <property type="evidence" value="ECO:0007669"/>
    <property type="project" value="UniProtKB-KW"/>
</dbReference>
<dbReference type="SUPFAM" id="SSF56349">
    <property type="entry name" value="DNA breaking-rejoining enzymes"/>
    <property type="match status" value="1"/>
</dbReference>
<dbReference type="InterPro" id="IPR038488">
    <property type="entry name" value="Integrase_DNA-bd_sf"/>
</dbReference>
<dbReference type="InterPro" id="IPR011010">
    <property type="entry name" value="DNA_brk_join_enz"/>
</dbReference>